<evidence type="ECO:0000256" key="1">
    <source>
        <dbReference type="ARBA" id="ARBA00000085"/>
    </source>
</evidence>
<evidence type="ECO:0000256" key="8">
    <source>
        <dbReference type="ARBA" id="ARBA00022840"/>
    </source>
</evidence>
<dbReference type="PROSITE" id="PS50109">
    <property type="entry name" value="HIS_KIN"/>
    <property type="match status" value="1"/>
</dbReference>
<dbReference type="PROSITE" id="PS50110">
    <property type="entry name" value="RESPONSE_REGULATORY"/>
    <property type="match status" value="1"/>
</dbReference>
<dbReference type="InterPro" id="IPR000700">
    <property type="entry name" value="PAS-assoc_C"/>
</dbReference>
<dbReference type="InterPro" id="IPR004358">
    <property type="entry name" value="Sig_transdc_His_kin-like_C"/>
</dbReference>
<feature type="transmembrane region" description="Helical" evidence="13">
    <location>
        <begin position="310"/>
        <end position="332"/>
    </location>
</feature>
<gene>
    <name evidence="18" type="ORF">B9G79_15425</name>
</gene>
<dbReference type="GO" id="GO:0005524">
    <property type="term" value="F:ATP binding"/>
    <property type="evidence" value="ECO:0007669"/>
    <property type="project" value="UniProtKB-KW"/>
</dbReference>
<dbReference type="SUPFAM" id="SSF55874">
    <property type="entry name" value="ATPase domain of HSP90 chaperone/DNA topoisomerase II/histidine kinase"/>
    <property type="match status" value="1"/>
</dbReference>
<dbReference type="Pfam" id="PF00072">
    <property type="entry name" value="Response_reg"/>
    <property type="match status" value="1"/>
</dbReference>
<dbReference type="InterPro" id="IPR000014">
    <property type="entry name" value="PAS"/>
</dbReference>
<dbReference type="CDD" id="cd16922">
    <property type="entry name" value="HATPase_EvgS-ArcB-TorS-like"/>
    <property type="match status" value="1"/>
</dbReference>
<dbReference type="Proteomes" id="UP000197003">
    <property type="component" value="Chromosome"/>
</dbReference>
<feature type="modified residue" description="4-aspartylphosphate" evidence="12">
    <location>
        <position position="838"/>
    </location>
</feature>
<evidence type="ECO:0000256" key="13">
    <source>
        <dbReference type="SAM" id="Phobius"/>
    </source>
</evidence>
<evidence type="ECO:0000256" key="9">
    <source>
        <dbReference type="ARBA" id="ARBA00023012"/>
    </source>
</evidence>
<evidence type="ECO:0000256" key="4">
    <source>
        <dbReference type="ARBA" id="ARBA00022553"/>
    </source>
</evidence>
<evidence type="ECO:0000256" key="3">
    <source>
        <dbReference type="ARBA" id="ARBA00012438"/>
    </source>
</evidence>
<dbReference type="SMART" id="SM00304">
    <property type="entry name" value="HAMP"/>
    <property type="match status" value="1"/>
</dbReference>
<protein>
    <recommendedName>
        <fullName evidence="11">Sensory/regulatory protein RpfC</fullName>
        <ecNumber evidence="3">2.7.13.3</ecNumber>
    </recommendedName>
</protein>
<dbReference type="CDD" id="cd00082">
    <property type="entry name" value="HisKA"/>
    <property type="match status" value="1"/>
</dbReference>
<accession>A0A1Z3NBJ9</accession>
<keyword evidence="13" id="KW-0472">Membrane</keyword>
<keyword evidence="5" id="KW-0808">Transferase</keyword>
<evidence type="ECO:0000256" key="12">
    <source>
        <dbReference type="PROSITE-ProRule" id="PRU00169"/>
    </source>
</evidence>
<dbReference type="SUPFAM" id="SSF52172">
    <property type="entry name" value="CheY-like"/>
    <property type="match status" value="1"/>
</dbReference>
<keyword evidence="13" id="KW-1133">Transmembrane helix</keyword>
<dbReference type="Gene3D" id="6.10.340.10">
    <property type="match status" value="1"/>
</dbReference>
<dbReference type="InterPro" id="IPR005467">
    <property type="entry name" value="His_kinase_dom"/>
</dbReference>
<dbReference type="PANTHER" id="PTHR45339">
    <property type="entry name" value="HYBRID SIGNAL TRANSDUCTION HISTIDINE KINASE J"/>
    <property type="match status" value="1"/>
</dbReference>
<dbReference type="Pfam" id="PF00672">
    <property type="entry name" value="HAMP"/>
    <property type="match status" value="1"/>
</dbReference>
<dbReference type="RefSeq" id="WP_088566284.1">
    <property type="nucleotide sequence ID" value="NZ_CP020946.1"/>
</dbReference>
<evidence type="ECO:0000259" key="17">
    <source>
        <dbReference type="PROSITE" id="PS50885"/>
    </source>
</evidence>
<dbReference type="Gene3D" id="3.30.565.10">
    <property type="entry name" value="Histidine kinase-like ATPase, C-terminal domain"/>
    <property type="match status" value="1"/>
</dbReference>
<evidence type="ECO:0000256" key="5">
    <source>
        <dbReference type="ARBA" id="ARBA00022679"/>
    </source>
</evidence>
<dbReference type="CDD" id="cd00130">
    <property type="entry name" value="PAS"/>
    <property type="match status" value="1"/>
</dbReference>
<evidence type="ECO:0000259" key="14">
    <source>
        <dbReference type="PROSITE" id="PS50109"/>
    </source>
</evidence>
<feature type="domain" description="PAC" evidence="16">
    <location>
        <begin position="464"/>
        <end position="516"/>
    </location>
</feature>
<reference evidence="18 19" key="1">
    <citation type="submission" date="2017-04" db="EMBL/GenBank/DDBJ databases">
        <title>Whole genome sequence of Bdellovibrio bacteriovorus strain SSB218315.</title>
        <authorList>
            <person name="Oyedara O."/>
            <person name="Rodriguez-Perez M.A."/>
        </authorList>
    </citation>
    <scope>NUCLEOTIDE SEQUENCE [LARGE SCALE GENOMIC DNA]</scope>
    <source>
        <strain evidence="18 19">SSB218315</strain>
    </source>
</reference>
<feature type="domain" description="HAMP" evidence="17">
    <location>
        <begin position="334"/>
        <end position="386"/>
    </location>
</feature>
<dbReference type="Pfam" id="PF00512">
    <property type="entry name" value="HisKA"/>
    <property type="match status" value="1"/>
</dbReference>
<dbReference type="Gene3D" id="3.30.450.20">
    <property type="entry name" value="PAS domain"/>
    <property type="match status" value="1"/>
</dbReference>
<dbReference type="InterPro" id="IPR035965">
    <property type="entry name" value="PAS-like_dom_sf"/>
</dbReference>
<evidence type="ECO:0000256" key="10">
    <source>
        <dbReference type="ARBA" id="ARBA00064003"/>
    </source>
</evidence>
<evidence type="ECO:0000256" key="2">
    <source>
        <dbReference type="ARBA" id="ARBA00004370"/>
    </source>
</evidence>
<evidence type="ECO:0000313" key="18">
    <source>
        <dbReference type="EMBL" id="ASD64853.1"/>
    </source>
</evidence>
<dbReference type="InterPro" id="IPR036890">
    <property type="entry name" value="HATPase_C_sf"/>
</dbReference>
<keyword evidence="8" id="KW-0067">ATP-binding</keyword>
<dbReference type="SUPFAM" id="SSF55785">
    <property type="entry name" value="PYP-like sensor domain (PAS domain)"/>
    <property type="match status" value="1"/>
</dbReference>
<evidence type="ECO:0000256" key="7">
    <source>
        <dbReference type="ARBA" id="ARBA00022777"/>
    </source>
</evidence>
<comment type="catalytic activity">
    <reaction evidence="1">
        <text>ATP + protein L-histidine = ADP + protein N-phospho-L-histidine.</text>
        <dbReference type="EC" id="2.7.13.3"/>
    </reaction>
</comment>
<dbReference type="Gene3D" id="1.10.287.130">
    <property type="match status" value="1"/>
</dbReference>
<dbReference type="GO" id="GO:0000155">
    <property type="term" value="F:phosphorelay sensor kinase activity"/>
    <property type="evidence" value="ECO:0007669"/>
    <property type="project" value="InterPro"/>
</dbReference>
<keyword evidence="7 18" id="KW-0418">Kinase</keyword>
<dbReference type="AlphaFoldDB" id="A0A1Z3NBJ9"/>
<dbReference type="FunFam" id="1.10.287.130:FF:000002">
    <property type="entry name" value="Two-component osmosensing histidine kinase"/>
    <property type="match status" value="1"/>
</dbReference>
<evidence type="ECO:0000256" key="11">
    <source>
        <dbReference type="ARBA" id="ARBA00068150"/>
    </source>
</evidence>
<dbReference type="SMART" id="SM00388">
    <property type="entry name" value="HisKA"/>
    <property type="match status" value="1"/>
</dbReference>
<dbReference type="SMART" id="SM00387">
    <property type="entry name" value="HATPase_c"/>
    <property type="match status" value="1"/>
</dbReference>
<dbReference type="PANTHER" id="PTHR45339:SF1">
    <property type="entry name" value="HYBRID SIGNAL TRANSDUCTION HISTIDINE KINASE J"/>
    <property type="match status" value="1"/>
</dbReference>
<dbReference type="EC" id="2.7.13.3" evidence="3"/>
<dbReference type="CDD" id="cd17546">
    <property type="entry name" value="REC_hyHK_CKI1_RcsC-like"/>
    <property type="match status" value="1"/>
</dbReference>
<evidence type="ECO:0000259" key="15">
    <source>
        <dbReference type="PROSITE" id="PS50110"/>
    </source>
</evidence>
<dbReference type="CDD" id="cd06225">
    <property type="entry name" value="HAMP"/>
    <property type="match status" value="1"/>
</dbReference>
<dbReference type="SUPFAM" id="SSF158472">
    <property type="entry name" value="HAMP domain-like"/>
    <property type="match status" value="1"/>
</dbReference>
<evidence type="ECO:0000259" key="16">
    <source>
        <dbReference type="PROSITE" id="PS50113"/>
    </source>
</evidence>
<dbReference type="SMART" id="SM00086">
    <property type="entry name" value="PAC"/>
    <property type="match status" value="1"/>
</dbReference>
<name>A0A1Z3NBJ9_BDEBC</name>
<dbReference type="OrthoDB" id="5287409at2"/>
<organism evidence="18 19">
    <name type="scientific">Bdellovibrio bacteriovorus</name>
    <dbReference type="NCBI Taxonomy" id="959"/>
    <lineage>
        <taxon>Bacteria</taxon>
        <taxon>Pseudomonadati</taxon>
        <taxon>Bdellovibrionota</taxon>
        <taxon>Bdellovibrionia</taxon>
        <taxon>Bdellovibrionales</taxon>
        <taxon>Pseudobdellovibrionaceae</taxon>
        <taxon>Bdellovibrio</taxon>
    </lineage>
</organism>
<keyword evidence="9" id="KW-0902">Two-component regulatory system</keyword>
<dbReference type="PROSITE" id="PS50885">
    <property type="entry name" value="HAMP"/>
    <property type="match status" value="1"/>
</dbReference>
<keyword evidence="4 12" id="KW-0597">Phosphoprotein</keyword>
<dbReference type="SUPFAM" id="SSF47384">
    <property type="entry name" value="Homodimeric domain of signal transducing histidine kinase"/>
    <property type="match status" value="1"/>
</dbReference>
<dbReference type="InterPro" id="IPR003660">
    <property type="entry name" value="HAMP_dom"/>
</dbReference>
<feature type="transmembrane region" description="Helical" evidence="13">
    <location>
        <begin position="7"/>
        <end position="27"/>
    </location>
</feature>
<dbReference type="PROSITE" id="PS50113">
    <property type="entry name" value="PAC"/>
    <property type="match status" value="1"/>
</dbReference>
<keyword evidence="6" id="KW-0547">Nucleotide-binding</keyword>
<dbReference type="GO" id="GO:0016020">
    <property type="term" value="C:membrane"/>
    <property type="evidence" value="ECO:0007669"/>
    <property type="project" value="UniProtKB-SubCell"/>
</dbReference>
<dbReference type="InterPro" id="IPR001610">
    <property type="entry name" value="PAC"/>
</dbReference>
<feature type="domain" description="Histidine kinase" evidence="14">
    <location>
        <begin position="534"/>
        <end position="755"/>
    </location>
</feature>
<dbReference type="Pfam" id="PF13426">
    <property type="entry name" value="PAS_9"/>
    <property type="match status" value="1"/>
</dbReference>
<evidence type="ECO:0000256" key="6">
    <source>
        <dbReference type="ARBA" id="ARBA00022741"/>
    </source>
</evidence>
<feature type="domain" description="Response regulatory" evidence="15">
    <location>
        <begin position="789"/>
        <end position="908"/>
    </location>
</feature>
<sequence>MTLRLRIFLFNLISVFLATFVVALIGLKIVESTVIDSTYERLTQIRISKTSSIENYFRDLQTAINLISSHELTDDLLHAKKVDSLPEFRRLLDNYVLDFNIYDMALINNQGVVVYTTRKDIEDGSSATSGLPPGLKLKDIYTWGVKAQEGSTLFLDFDKDNLNPNSATGFVASPIYRNLRPVGVLVLKISISEIDRITSDNFAWPTHGMGQTGETLIYGEDWSLRNTGRFRVEASQAAQGALEAEVLSSNRGDEDIKKIENLSEVRELGTDYRGQKVIRSIGKIYLPNGELWYIQTKIDESEAFAVLDRIAIASSAAAVLIFILFFFATFAATGKVVEPIQLLTDRLEKLGTSNLTQKINYNSKDEIGLLVSKYNQLADRLETTTVSKEFLDSVIQSIKAFLFIVKVSHHDDWRQASYMISQANESALKFLGYSMNQISHVDLKQLIRTQEEFNNYTWLLQTRHSIEAEITAQDGRRLPVLMNWAALPNRTSKDLTFVFVCTDITDRITAEQALIEAREQAVKASQAKSEFLARMSHEIRTPLNAIIGITDILAESDLKPEQSQLVRVCANAGENLLALINDILDISKIEAREVRLEKIAFDLESTTTNICDILKQKATEKDLKFSLSVNLPKNRAPLVIGDPTRLRQILFNLIGNAIKFTQEGEIAVSLDFDSSSQKFVRFTIRDTGTGIPKDKQHLLFQSFVQADSSITRKFGGSGLGLTISKNLVELMGGRIWFQSEEGSGSSFYFTIPYVPTEAPRELAAPEKTPVTDTTPRPPVNELTVTRSARILVVDDTEDNRFLLLTYLKKLPFEVVQAENGKEAVEKVLAEPFDLILMDIQMPVMDGYAATRKIRQWEKDQGLKPIPIIAVSANAMAEDMQKSLDVGCSEHVTKPIKKSALLEMIQRYLG</sequence>
<dbReference type="Gene3D" id="3.40.50.2300">
    <property type="match status" value="1"/>
</dbReference>
<dbReference type="EMBL" id="CP020946">
    <property type="protein sequence ID" value="ASD64853.1"/>
    <property type="molecule type" value="Genomic_DNA"/>
</dbReference>
<dbReference type="InterPro" id="IPR011006">
    <property type="entry name" value="CheY-like_superfamily"/>
</dbReference>
<evidence type="ECO:0000313" key="19">
    <source>
        <dbReference type="Proteomes" id="UP000197003"/>
    </source>
</evidence>
<keyword evidence="13" id="KW-0812">Transmembrane</keyword>
<dbReference type="NCBIfam" id="TIGR00229">
    <property type="entry name" value="sensory_box"/>
    <property type="match status" value="1"/>
</dbReference>
<dbReference type="PRINTS" id="PR00344">
    <property type="entry name" value="BCTRLSENSOR"/>
</dbReference>
<dbReference type="InterPro" id="IPR036097">
    <property type="entry name" value="HisK_dim/P_sf"/>
</dbReference>
<dbReference type="Pfam" id="PF02518">
    <property type="entry name" value="HATPase_c"/>
    <property type="match status" value="1"/>
</dbReference>
<comment type="subcellular location">
    <subcellularLocation>
        <location evidence="2">Membrane</location>
    </subcellularLocation>
</comment>
<dbReference type="InterPro" id="IPR003661">
    <property type="entry name" value="HisK_dim/P_dom"/>
</dbReference>
<dbReference type="InterPro" id="IPR001789">
    <property type="entry name" value="Sig_transdc_resp-reg_receiver"/>
</dbReference>
<comment type="subunit">
    <text evidence="10">At low DSF concentrations, interacts with RpfF.</text>
</comment>
<dbReference type="FunFam" id="3.30.565.10:FF:000010">
    <property type="entry name" value="Sensor histidine kinase RcsC"/>
    <property type="match status" value="1"/>
</dbReference>
<dbReference type="SMART" id="SM00448">
    <property type="entry name" value="REC"/>
    <property type="match status" value="1"/>
</dbReference>
<dbReference type="InterPro" id="IPR003594">
    <property type="entry name" value="HATPase_dom"/>
</dbReference>
<proteinExistence type="predicted"/>